<evidence type="ECO:0000256" key="9">
    <source>
        <dbReference type="ARBA" id="ARBA00023180"/>
    </source>
</evidence>
<evidence type="ECO:0000256" key="5">
    <source>
        <dbReference type="ARBA" id="ARBA00022692"/>
    </source>
</evidence>
<reference evidence="10" key="1">
    <citation type="journal article" date="2020" name="Phytopathology">
        <title>Genome sequence of the chestnut blight fungus Cryphonectria parasitica EP155: A fundamental resource for an archetypical invasive plant pathogen.</title>
        <authorList>
            <person name="Crouch J.A."/>
            <person name="Dawe A."/>
            <person name="Aerts A."/>
            <person name="Barry K."/>
            <person name="Churchill A.C.L."/>
            <person name="Grimwood J."/>
            <person name="Hillman B."/>
            <person name="Milgroom M.G."/>
            <person name="Pangilinan J."/>
            <person name="Smith M."/>
            <person name="Salamov A."/>
            <person name="Schmutz J."/>
            <person name="Yadav J."/>
            <person name="Grigoriev I.V."/>
            <person name="Nuss D."/>
        </authorList>
    </citation>
    <scope>NUCLEOTIDE SEQUENCE</scope>
    <source>
        <strain evidence="10">EP155</strain>
    </source>
</reference>
<evidence type="ECO:0000256" key="1">
    <source>
        <dbReference type="ARBA" id="ARBA00004606"/>
    </source>
</evidence>
<proteinExistence type="inferred from homology"/>
<keyword evidence="8" id="KW-0472">Membrane</keyword>
<keyword evidence="4" id="KW-0808">Transferase</keyword>
<accession>A0A9P4XW44</accession>
<dbReference type="Proteomes" id="UP000803844">
    <property type="component" value="Unassembled WGS sequence"/>
</dbReference>
<dbReference type="GO" id="GO:0000033">
    <property type="term" value="F:alpha-1,3-mannosyltransferase activity"/>
    <property type="evidence" value="ECO:0007669"/>
    <property type="project" value="TreeGrafter"/>
</dbReference>
<comment type="caution">
    <text evidence="10">The sequence shown here is derived from an EMBL/GenBank/DDBJ whole genome shotgun (WGS) entry which is preliminary data.</text>
</comment>
<gene>
    <name evidence="10" type="ORF">M406DRAFT_74789</name>
</gene>
<keyword evidence="9" id="KW-0325">Glycoprotein</keyword>
<dbReference type="GeneID" id="63842896"/>
<dbReference type="GO" id="GO:0005794">
    <property type="term" value="C:Golgi apparatus"/>
    <property type="evidence" value="ECO:0007669"/>
    <property type="project" value="TreeGrafter"/>
</dbReference>
<protein>
    <submittedName>
        <fullName evidence="10">Family 71 glycosyltransferase</fullName>
    </submittedName>
</protein>
<keyword evidence="5" id="KW-0812">Transmembrane</keyword>
<evidence type="ECO:0000256" key="7">
    <source>
        <dbReference type="ARBA" id="ARBA00022989"/>
    </source>
</evidence>
<sequence length="461" mass="52043">MAGLYLPYPDPKQQVTPVAYSKTDHEPQLDDSVTAELIRYFEDYPLERPYSAHFGELGQRTGLLRDLLNAAEESQDPSQQEALLATVDRGAASLYPYLHRPPKGSPLTGGLSHLRSSFIPGSAGIVIPVGNANVRFAAQLIASMRHVLRSMLPIQVVYAGEDDLSPDNRKFLAAVVKSMGPPIEFLDILTVFDDETLRLRDGTWAIKPFAVLGSHFEKVILVDADAVFLQKPEVLLDQLAFQRSGTLLFRDRLIFQHTYYIRHKWWRSQIKHPSETLNKSRAWTDDYGEEGDSGVVVLDKGRTGVLLGLLHTCWQNSYKVREEVTYQIMYGDKESWWMGLELTGARYEMEEHYAAIVGWPREAVLPKDKRAKVCSFVIAHLDENDKLLWYNGGLLKNKKMPRMGYEVPTSWMVDGEWQKGYEKEDMSCMVGADINDLSGGETETLKTSVKVAKTIDAALQN</sequence>
<keyword evidence="11" id="KW-1185">Reference proteome</keyword>
<evidence type="ECO:0000256" key="2">
    <source>
        <dbReference type="ARBA" id="ARBA00009105"/>
    </source>
</evidence>
<dbReference type="InterPro" id="IPR022751">
    <property type="entry name" value="Alpha_mannosyltransferase"/>
</dbReference>
<evidence type="ECO:0000313" key="11">
    <source>
        <dbReference type="Proteomes" id="UP000803844"/>
    </source>
</evidence>
<dbReference type="GO" id="GO:0016020">
    <property type="term" value="C:membrane"/>
    <property type="evidence" value="ECO:0007669"/>
    <property type="project" value="UniProtKB-SubCell"/>
</dbReference>
<comment type="subcellular location">
    <subcellularLocation>
        <location evidence="1">Membrane</location>
        <topology evidence="1">Single-pass type II membrane protein</topology>
    </subcellularLocation>
</comment>
<keyword evidence="6" id="KW-0735">Signal-anchor</keyword>
<dbReference type="AlphaFoldDB" id="A0A9P4XW44"/>
<dbReference type="RefSeq" id="XP_040772839.1">
    <property type="nucleotide sequence ID" value="XM_040925767.1"/>
</dbReference>
<dbReference type="PANTHER" id="PTHR31392">
    <property type="entry name" value="ALPHA-1,3-MANNOSYLTRANSFERASE MNN1-RELATED"/>
    <property type="match status" value="1"/>
</dbReference>
<dbReference type="PANTHER" id="PTHR31392:SF1">
    <property type="entry name" value="ALPHA-1,3-MANNOSYLTRANSFERASE MNN1-RELATED"/>
    <property type="match status" value="1"/>
</dbReference>
<dbReference type="GO" id="GO:0006493">
    <property type="term" value="P:protein O-linked glycosylation"/>
    <property type="evidence" value="ECO:0007669"/>
    <property type="project" value="TreeGrafter"/>
</dbReference>
<dbReference type="InterPro" id="IPR029044">
    <property type="entry name" value="Nucleotide-diphossugar_trans"/>
</dbReference>
<evidence type="ECO:0000256" key="6">
    <source>
        <dbReference type="ARBA" id="ARBA00022968"/>
    </source>
</evidence>
<keyword evidence="7" id="KW-1133">Transmembrane helix</keyword>
<evidence type="ECO:0000256" key="8">
    <source>
        <dbReference type="ARBA" id="ARBA00023136"/>
    </source>
</evidence>
<evidence type="ECO:0000256" key="3">
    <source>
        <dbReference type="ARBA" id="ARBA00022676"/>
    </source>
</evidence>
<evidence type="ECO:0000313" key="10">
    <source>
        <dbReference type="EMBL" id="KAF3761860.1"/>
    </source>
</evidence>
<keyword evidence="3" id="KW-0328">Glycosyltransferase</keyword>
<dbReference type="SUPFAM" id="SSF53448">
    <property type="entry name" value="Nucleotide-diphospho-sugar transferases"/>
    <property type="match status" value="1"/>
</dbReference>
<dbReference type="Pfam" id="PF11051">
    <property type="entry name" value="Mannosyl_trans3"/>
    <property type="match status" value="1"/>
</dbReference>
<evidence type="ECO:0000256" key="4">
    <source>
        <dbReference type="ARBA" id="ARBA00022679"/>
    </source>
</evidence>
<name>A0A9P4XW44_CRYP1</name>
<dbReference type="OrthoDB" id="430354at2759"/>
<comment type="similarity">
    <text evidence="2">Belongs to the MNN1/MNT family.</text>
</comment>
<organism evidence="10 11">
    <name type="scientific">Cryphonectria parasitica (strain ATCC 38755 / EP155)</name>
    <dbReference type="NCBI Taxonomy" id="660469"/>
    <lineage>
        <taxon>Eukaryota</taxon>
        <taxon>Fungi</taxon>
        <taxon>Dikarya</taxon>
        <taxon>Ascomycota</taxon>
        <taxon>Pezizomycotina</taxon>
        <taxon>Sordariomycetes</taxon>
        <taxon>Sordariomycetidae</taxon>
        <taxon>Diaporthales</taxon>
        <taxon>Cryphonectriaceae</taxon>
        <taxon>Cryphonectria-Endothia species complex</taxon>
        <taxon>Cryphonectria</taxon>
    </lineage>
</organism>
<dbReference type="EMBL" id="MU032351">
    <property type="protein sequence ID" value="KAF3761860.1"/>
    <property type="molecule type" value="Genomic_DNA"/>
</dbReference>